<keyword evidence="1" id="KW-0175">Coiled coil</keyword>
<dbReference type="Proteomes" id="UP001148312">
    <property type="component" value="Unassembled WGS sequence"/>
</dbReference>
<sequence>MMVASHDTSTRVCDNIEQHKKDTKTCAARTSRKAEKKRQNDEMEIKKLNEQLEKYHKENQELKIQLVKSQADHSQYKLRAAKAEEALERTQHILTQLMTKLPPSSHLTNNVDTKSGGTLSSASWLTITPRLNGHTQSWPCLSPVSPTSGKDWSGISPSAFELTWKKD</sequence>
<evidence type="ECO:0000256" key="1">
    <source>
        <dbReference type="SAM" id="Coils"/>
    </source>
</evidence>
<protein>
    <submittedName>
        <fullName evidence="2">Uncharacterized protein</fullName>
    </submittedName>
</protein>
<evidence type="ECO:0000313" key="2">
    <source>
        <dbReference type="EMBL" id="KAJ5471871.1"/>
    </source>
</evidence>
<gene>
    <name evidence="2" type="ORF">N7539_008814</name>
</gene>
<comment type="caution">
    <text evidence="2">The sequence shown here is derived from an EMBL/GenBank/DDBJ whole genome shotgun (WGS) entry which is preliminary data.</text>
</comment>
<accession>A0A9W9WQK7</accession>
<reference evidence="2" key="1">
    <citation type="submission" date="2022-12" db="EMBL/GenBank/DDBJ databases">
        <authorList>
            <person name="Petersen C."/>
        </authorList>
    </citation>
    <scope>NUCLEOTIDE SEQUENCE</scope>
    <source>
        <strain evidence="2">IBT 30728</strain>
    </source>
</reference>
<organism evidence="2 3">
    <name type="scientific">Penicillium diatomitis</name>
    <dbReference type="NCBI Taxonomy" id="2819901"/>
    <lineage>
        <taxon>Eukaryota</taxon>
        <taxon>Fungi</taxon>
        <taxon>Dikarya</taxon>
        <taxon>Ascomycota</taxon>
        <taxon>Pezizomycotina</taxon>
        <taxon>Eurotiomycetes</taxon>
        <taxon>Eurotiomycetidae</taxon>
        <taxon>Eurotiales</taxon>
        <taxon>Aspergillaceae</taxon>
        <taxon>Penicillium</taxon>
    </lineage>
</organism>
<dbReference type="AlphaFoldDB" id="A0A9W9WQK7"/>
<dbReference type="GeneID" id="81628659"/>
<keyword evidence="3" id="KW-1185">Reference proteome</keyword>
<proteinExistence type="predicted"/>
<reference evidence="2" key="2">
    <citation type="journal article" date="2023" name="IMA Fungus">
        <title>Comparative genomic study of the Penicillium genus elucidates a diverse pangenome and 15 lateral gene transfer events.</title>
        <authorList>
            <person name="Petersen C."/>
            <person name="Sorensen T."/>
            <person name="Nielsen M.R."/>
            <person name="Sondergaard T.E."/>
            <person name="Sorensen J.L."/>
            <person name="Fitzpatrick D.A."/>
            <person name="Frisvad J.C."/>
            <person name="Nielsen K.L."/>
        </authorList>
    </citation>
    <scope>NUCLEOTIDE SEQUENCE</scope>
    <source>
        <strain evidence="2">IBT 30728</strain>
    </source>
</reference>
<feature type="coiled-coil region" evidence="1">
    <location>
        <begin position="31"/>
        <end position="100"/>
    </location>
</feature>
<dbReference type="EMBL" id="JAPWDQ010000014">
    <property type="protein sequence ID" value="KAJ5471871.1"/>
    <property type="molecule type" value="Genomic_DNA"/>
</dbReference>
<evidence type="ECO:0000313" key="3">
    <source>
        <dbReference type="Proteomes" id="UP001148312"/>
    </source>
</evidence>
<name>A0A9W9WQK7_9EURO</name>
<dbReference type="RefSeq" id="XP_056786417.1">
    <property type="nucleotide sequence ID" value="XM_056938409.1"/>
</dbReference>